<dbReference type="SMART" id="SM00244">
    <property type="entry name" value="PHB"/>
    <property type="match status" value="1"/>
</dbReference>
<dbReference type="PANTHER" id="PTHR43327:SF2">
    <property type="entry name" value="MODULATOR OF FTSH PROTEASE HFLK"/>
    <property type="match status" value="1"/>
</dbReference>
<dbReference type="InterPro" id="IPR036013">
    <property type="entry name" value="Band_7/SPFH_dom_sf"/>
</dbReference>
<evidence type="ECO:0000256" key="3">
    <source>
        <dbReference type="ARBA" id="ARBA00022692"/>
    </source>
</evidence>
<dbReference type="Pfam" id="PF01145">
    <property type="entry name" value="Band_7"/>
    <property type="match status" value="1"/>
</dbReference>
<keyword evidence="3 6" id="KW-0812">Transmembrane</keyword>
<dbReference type="KEGG" id="xfh:XFHB_01835"/>
<dbReference type="InterPro" id="IPR010201">
    <property type="entry name" value="HflK"/>
</dbReference>
<keyword evidence="4 6" id="KW-1133">Transmembrane helix</keyword>
<comment type="subcellular location">
    <subcellularLocation>
        <location evidence="1">Membrane</location>
        <topology evidence="1">Single-pass membrane protein</topology>
    </subcellularLocation>
</comment>
<evidence type="ECO:0000256" key="4">
    <source>
        <dbReference type="ARBA" id="ARBA00022989"/>
    </source>
</evidence>
<dbReference type="PANTHER" id="PTHR43327">
    <property type="entry name" value="STOMATIN-LIKE PROTEIN 2, MITOCHONDRIAL"/>
    <property type="match status" value="1"/>
</dbReference>
<dbReference type="GO" id="GO:0008233">
    <property type="term" value="F:peptidase activity"/>
    <property type="evidence" value="ECO:0007669"/>
    <property type="project" value="UniProtKB-KW"/>
</dbReference>
<feature type="compositionally biased region" description="Polar residues" evidence="7">
    <location>
        <begin position="355"/>
        <end position="364"/>
    </location>
</feature>
<organism evidence="9 10">
    <name type="scientific">Xylella fastidiosa</name>
    <dbReference type="NCBI Taxonomy" id="2371"/>
    <lineage>
        <taxon>Bacteria</taxon>
        <taxon>Pseudomonadati</taxon>
        <taxon>Pseudomonadota</taxon>
        <taxon>Gammaproteobacteria</taxon>
        <taxon>Lysobacterales</taxon>
        <taxon>Lysobacteraceae</taxon>
        <taxon>Xylella</taxon>
    </lineage>
</organism>
<dbReference type="InterPro" id="IPR001107">
    <property type="entry name" value="Band_7"/>
</dbReference>
<evidence type="ECO:0000256" key="6">
    <source>
        <dbReference type="RuleBase" id="RU364113"/>
    </source>
</evidence>
<proteinExistence type="inferred from homology"/>
<evidence type="ECO:0000256" key="1">
    <source>
        <dbReference type="ARBA" id="ARBA00004167"/>
    </source>
</evidence>
<accession>A0ABC8ABQ4</accession>
<name>A0ABC8ABQ4_XYLFS</name>
<reference evidence="10" key="1">
    <citation type="submission" date="2014-11" db="EMBL/GenBank/DDBJ databases">
        <title>Xylella fastidiosa Hib4 Genome Sequencing.</title>
        <authorList>
            <person name="Pierry P.M."/>
            <person name="da Silva A.M."/>
        </authorList>
    </citation>
    <scope>NUCLEOTIDE SEQUENCE [LARGE SCALE GENOMIC DNA]</scope>
    <source>
        <strain evidence="10">Hib4</strain>
    </source>
</reference>
<evidence type="ECO:0000256" key="5">
    <source>
        <dbReference type="ARBA" id="ARBA00023136"/>
    </source>
</evidence>
<evidence type="ECO:0000313" key="9">
    <source>
        <dbReference type="EMBL" id="ALR05805.1"/>
    </source>
</evidence>
<protein>
    <recommendedName>
        <fullName evidence="6">Protein HflK</fullName>
    </recommendedName>
</protein>
<feature type="transmembrane region" description="Helical" evidence="6">
    <location>
        <begin position="48"/>
        <end position="68"/>
    </location>
</feature>
<keyword evidence="9" id="KW-0378">Hydrolase</keyword>
<evidence type="ECO:0000256" key="7">
    <source>
        <dbReference type="SAM" id="MobiDB-lite"/>
    </source>
</evidence>
<dbReference type="InterPro" id="IPR050710">
    <property type="entry name" value="Band7/mec-2_domain"/>
</dbReference>
<sequence length="379" mass="41246">MAWNIPGSKGKDASESQYRGSGPLRGRGNGGGFWKVPGPLKDLFDAGILIWVLIGVLLIVVFSSVQLIGEQQRGVVLRFGQFVRVLQPGLSLKLPWPVESVYKVNATEIKTFGKQVPVLTRDENIVNVTLNVQYQINDPHLYLYGSRNANEVLVQAAQSAVREQVGRSDLNSVLNNRGPLSTASKERLQASLDAYRTGLLVTGLTLPDARPPEEVKSAFDEVNGAQQVRERLIDEAQAYAAKVVPEARGRAASNRTAAEGYKQAVIARAQGDADRFTLLQAQYKNAPEVTRKRLWLETIQQVLAQNRKVIGADGRQLIYVPIASDVPRLPAATLQGGAGNAPPVSQDLLIPESLSKPSNENIRNPQRVVRPAGREGAAL</sequence>
<gene>
    <name evidence="9" type="primary">hflK</name>
    <name evidence="9" type="ORF">XFHB_01835</name>
</gene>
<comment type="subunit">
    <text evidence="6">HflC and HflK may interact to form a multimeric complex.</text>
</comment>
<dbReference type="RefSeq" id="WP_046418021.1">
    <property type="nucleotide sequence ID" value="NZ_CP009885.1"/>
</dbReference>
<dbReference type="NCBIfam" id="TIGR01933">
    <property type="entry name" value="hflK"/>
    <property type="match status" value="1"/>
</dbReference>
<dbReference type="PRINTS" id="PR00721">
    <property type="entry name" value="STOMATIN"/>
</dbReference>
<feature type="domain" description="Band 7" evidence="8">
    <location>
        <begin position="63"/>
        <end position="223"/>
    </location>
</feature>
<feature type="region of interest" description="Disordered" evidence="7">
    <location>
        <begin position="1"/>
        <end position="24"/>
    </location>
</feature>
<feature type="region of interest" description="Disordered" evidence="7">
    <location>
        <begin position="354"/>
        <end position="379"/>
    </location>
</feature>
<evidence type="ECO:0000256" key="2">
    <source>
        <dbReference type="ARBA" id="ARBA00006971"/>
    </source>
</evidence>
<comment type="similarity">
    <text evidence="2 6">Belongs to the band 7/mec-2 family. HflK subfamily.</text>
</comment>
<keyword evidence="5 6" id="KW-0472">Membrane</keyword>
<dbReference type="CDD" id="cd03404">
    <property type="entry name" value="SPFH_HflK"/>
    <property type="match status" value="1"/>
</dbReference>
<dbReference type="SUPFAM" id="SSF117892">
    <property type="entry name" value="Band 7/SPFH domain"/>
    <property type="match status" value="1"/>
</dbReference>
<dbReference type="GO" id="GO:0016020">
    <property type="term" value="C:membrane"/>
    <property type="evidence" value="ECO:0007669"/>
    <property type="project" value="UniProtKB-SubCell"/>
</dbReference>
<keyword evidence="9" id="KW-0645">Protease</keyword>
<evidence type="ECO:0000313" key="10">
    <source>
        <dbReference type="Proteomes" id="UP000196980"/>
    </source>
</evidence>
<dbReference type="Proteomes" id="UP000196980">
    <property type="component" value="Chromosome"/>
</dbReference>
<evidence type="ECO:0000259" key="8">
    <source>
        <dbReference type="SMART" id="SM00244"/>
    </source>
</evidence>
<dbReference type="GO" id="GO:0006508">
    <property type="term" value="P:proteolysis"/>
    <property type="evidence" value="ECO:0007669"/>
    <property type="project" value="UniProtKB-KW"/>
</dbReference>
<comment type="function">
    <text evidence="6">HflC and HflK could encode or regulate a protease.</text>
</comment>
<dbReference type="Gene3D" id="3.30.479.30">
    <property type="entry name" value="Band 7 domain"/>
    <property type="match status" value="1"/>
</dbReference>
<dbReference type="InterPro" id="IPR001972">
    <property type="entry name" value="Stomatin_HflK_fam"/>
</dbReference>
<dbReference type="AlphaFoldDB" id="A0ABC8ABQ4"/>
<dbReference type="EMBL" id="CP009885">
    <property type="protein sequence ID" value="ALR05805.1"/>
    <property type="molecule type" value="Genomic_DNA"/>
</dbReference>